<dbReference type="PANTHER" id="PTHR47027:SF20">
    <property type="entry name" value="REVERSE TRANSCRIPTASE-LIKE PROTEIN WITH RNA-DIRECTED DNA POLYMERASE DOMAIN"/>
    <property type="match status" value="1"/>
</dbReference>
<dbReference type="CDD" id="cd01650">
    <property type="entry name" value="RT_nLTR_like"/>
    <property type="match status" value="1"/>
</dbReference>
<dbReference type="InterPro" id="IPR000477">
    <property type="entry name" value="RT_dom"/>
</dbReference>
<reference evidence="3" key="1">
    <citation type="submission" date="2025-08" db="UniProtKB">
        <authorList>
            <consortium name="RefSeq"/>
        </authorList>
    </citation>
    <scope>IDENTIFICATION</scope>
</reference>
<dbReference type="Proteomes" id="UP000694867">
    <property type="component" value="Unplaced"/>
</dbReference>
<organism evidence="2 3">
    <name type="scientific">Galendromus occidentalis</name>
    <name type="common">western predatory mite</name>
    <dbReference type="NCBI Taxonomy" id="34638"/>
    <lineage>
        <taxon>Eukaryota</taxon>
        <taxon>Metazoa</taxon>
        <taxon>Ecdysozoa</taxon>
        <taxon>Arthropoda</taxon>
        <taxon>Chelicerata</taxon>
        <taxon>Arachnida</taxon>
        <taxon>Acari</taxon>
        <taxon>Parasitiformes</taxon>
        <taxon>Mesostigmata</taxon>
        <taxon>Gamasina</taxon>
        <taxon>Phytoseioidea</taxon>
        <taxon>Phytoseiidae</taxon>
        <taxon>Typhlodrominae</taxon>
        <taxon>Galendromus</taxon>
    </lineage>
</organism>
<dbReference type="InterPro" id="IPR043502">
    <property type="entry name" value="DNA/RNA_pol_sf"/>
</dbReference>
<dbReference type="GeneID" id="108864156"/>
<dbReference type="SUPFAM" id="SSF56672">
    <property type="entry name" value="DNA/RNA polymerases"/>
    <property type="match status" value="1"/>
</dbReference>
<dbReference type="Pfam" id="PF00078">
    <property type="entry name" value="RVT_1"/>
    <property type="match status" value="1"/>
</dbReference>
<dbReference type="KEGG" id="goe:108864156"/>
<feature type="domain" description="Reverse transcriptase" evidence="1">
    <location>
        <begin position="1"/>
        <end position="228"/>
    </location>
</feature>
<evidence type="ECO:0000313" key="3">
    <source>
        <dbReference type="RefSeq" id="XP_018494726.1"/>
    </source>
</evidence>
<evidence type="ECO:0000259" key="1">
    <source>
        <dbReference type="PROSITE" id="PS50878"/>
    </source>
</evidence>
<sequence>MPLFKGKGSAENPDNYRGIALTSCAYKVLTSLSTKRPADRMEEELPPEQYGLLRHGSATDALNSVIEYIKEKRPEMTYAVSIDYKKCFDPVPRNLLLRTLGEFRIHSNLRRLLANISQPNYIKVREGDHVVDREIRQNHGLTRGDLARPFLFVLYASKSADIPGRTGAKLALFADDLVIPAKDRQRLQSYIRRAIEWSDEYGVDINTEKAKVIRFSNGGSYATDDRRI</sequence>
<gene>
    <name evidence="3" type="primary">LOC108864156</name>
</gene>
<accession>A0AAJ7L5G3</accession>
<dbReference type="AlphaFoldDB" id="A0AAJ7L5G3"/>
<dbReference type="PANTHER" id="PTHR47027">
    <property type="entry name" value="REVERSE TRANSCRIPTASE DOMAIN-CONTAINING PROTEIN"/>
    <property type="match status" value="1"/>
</dbReference>
<dbReference type="GO" id="GO:0071897">
    <property type="term" value="P:DNA biosynthetic process"/>
    <property type="evidence" value="ECO:0007669"/>
    <property type="project" value="UniProtKB-ARBA"/>
</dbReference>
<dbReference type="PROSITE" id="PS50878">
    <property type="entry name" value="RT_POL"/>
    <property type="match status" value="1"/>
</dbReference>
<proteinExistence type="predicted"/>
<name>A0AAJ7L5G3_9ACAR</name>
<keyword evidence="2" id="KW-1185">Reference proteome</keyword>
<protein>
    <submittedName>
        <fullName evidence="3">Uncharacterized protein LOC108864156</fullName>
    </submittedName>
</protein>
<evidence type="ECO:0000313" key="2">
    <source>
        <dbReference type="Proteomes" id="UP000694867"/>
    </source>
</evidence>
<dbReference type="RefSeq" id="XP_018494726.1">
    <property type="nucleotide sequence ID" value="XM_018639210.1"/>
</dbReference>